<evidence type="ECO:0000313" key="8">
    <source>
        <dbReference type="EMBL" id="CAL8078735.1"/>
    </source>
</evidence>
<gene>
    <name evidence="8" type="ORF">ODALV1_LOCUS4176</name>
</gene>
<sequence length="556" mass="62675">MEMVSTPCFLLLFLMWRVSSGDDRPRLLEESLPDVIPDGVFEQPMAFEGKIDSSWKPQTKSLLQPREYAHRPRPARPMRYSGGSTCEGACITSRVCEYHHGTTKGTCSNGNVCCIFEKSCGGVSREKVSFFRSPRFPQSINESMECSYRIYPSENTCALKIDFERFELRKAKRYTKTEKCIDDVMFIMNTAGGPTEGVCEMENHTAVVEVQPSSSHPVIVLFVAQSSQVSWSLKINQINCKSMQPWKNLPACGRQLMFEPNEYDSDTQPTALESPFNEPKHSVQSPLPHPYIVNGKDAEKNEFPWQVSLQLHSKSSHRCGGSILNDRYILTAAHCLYRNAYTSKQKMKIIVGDYILDTEKDGEHEEFEIEKIIVHYNYKPTESHINDIAVIKLKETIKFNDKVQPICLPSEGTEVYNKSAIVSGWGRLNGTDPAATASRLQKLDVKIIMNSECKELVKKEYEDLLKRNLSFEEVAKASVMGISETQLCGLSKPSTSVCFGDSGGPLIIQNEEDGRYFQVGVVSYGLGKCRIDRQIPGSYTNVKKYLNFISIATMEP</sequence>
<accession>A0ABP1PV96</accession>
<evidence type="ECO:0000256" key="3">
    <source>
        <dbReference type="RuleBase" id="RU363034"/>
    </source>
</evidence>
<dbReference type="SUPFAM" id="SSF50494">
    <property type="entry name" value="Trypsin-like serine proteases"/>
    <property type="match status" value="1"/>
</dbReference>
<dbReference type="PANTHER" id="PTHR24252">
    <property type="entry name" value="ACROSIN-RELATED"/>
    <property type="match status" value="1"/>
</dbReference>
<dbReference type="Pfam" id="PF00431">
    <property type="entry name" value="CUB"/>
    <property type="match status" value="1"/>
</dbReference>
<dbReference type="PROSITE" id="PS50240">
    <property type="entry name" value="TRYPSIN_DOM"/>
    <property type="match status" value="1"/>
</dbReference>
<keyword evidence="9" id="KW-1185">Reference proteome</keyword>
<name>A0ABP1PV96_9HEXA</name>
<feature type="signal peptide" evidence="5">
    <location>
        <begin position="1"/>
        <end position="21"/>
    </location>
</feature>
<keyword evidence="3" id="KW-0720">Serine protease</keyword>
<protein>
    <submittedName>
        <fullName evidence="8">Uncharacterized protein</fullName>
    </submittedName>
</protein>
<dbReference type="InterPro" id="IPR001314">
    <property type="entry name" value="Peptidase_S1A"/>
</dbReference>
<dbReference type="Proteomes" id="UP001642540">
    <property type="component" value="Unassembled WGS sequence"/>
</dbReference>
<dbReference type="SMART" id="SM00020">
    <property type="entry name" value="Tryp_SPc"/>
    <property type="match status" value="1"/>
</dbReference>
<dbReference type="InterPro" id="IPR000859">
    <property type="entry name" value="CUB_dom"/>
</dbReference>
<comment type="caution">
    <text evidence="2">Lacks conserved residue(s) required for the propagation of feature annotation.</text>
</comment>
<dbReference type="InterPro" id="IPR018114">
    <property type="entry name" value="TRYPSIN_HIS"/>
</dbReference>
<dbReference type="CDD" id="cd00190">
    <property type="entry name" value="Tryp_SPc"/>
    <property type="match status" value="1"/>
</dbReference>
<dbReference type="InterPro" id="IPR033116">
    <property type="entry name" value="TRYPSIN_SER"/>
</dbReference>
<evidence type="ECO:0000256" key="1">
    <source>
        <dbReference type="ARBA" id="ARBA00023157"/>
    </source>
</evidence>
<reference evidence="8 9" key="1">
    <citation type="submission" date="2024-08" db="EMBL/GenBank/DDBJ databases">
        <authorList>
            <person name="Cucini C."/>
            <person name="Frati F."/>
        </authorList>
    </citation>
    <scope>NUCLEOTIDE SEQUENCE [LARGE SCALE GENOMIC DNA]</scope>
</reference>
<evidence type="ECO:0000256" key="4">
    <source>
        <dbReference type="SAM" id="MobiDB-lite"/>
    </source>
</evidence>
<keyword evidence="5" id="KW-0732">Signal</keyword>
<feature type="domain" description="Peptidase S1" evidence="7">
    <location>
        <begin position="292"/>
        <end position="554"/>
    </location>
</feature>
<comment type="caution">
    <text evidence="8">The sequence shown here is derived from an EMBL/GenBank/DDBJ whole genome shotgun (WGS) entry which is preliminary data.</text>
</comment>
<dbReference type="PRINTS" id="PR00722">
    <property type="entry name" value="CHYMOTRYPSIN"/>
</dbReference>
<evidence type="ECO:0000256" key="2">
    <source>
        <dbReference type="PROSITE-ProRule" id="PRU00059"/>
    </source>
</evidence>
<dbReference type="InterPro" id="IPR043504">
    <property type="entry name" value="Peptidase_S1_PA_chymotrypsin"/>
</dbReference>
<keyword evidence="3" id="KW-0645">Protease</keyword>
<dbReference type="PANTHER" id="PTHR24252:SF7">
    <property type="entry name" value="HYALIN"/>
    <property type="match status" value="1"/>
</dbReference>
<keyword evidence="1" id="KW-1015">Disulfide bond</keyword>
<evidence type="ECO:0000313" key="9">
    <source>
        <dbReference type="Proteomes" id="UP001642540"/>
    </source>
</evidence>
<dbReference type="PROSITE" id="PS00134">
    <property type="entry name" value="TRYPSIN_HIS"/>
    <property type="match status" value="1"/>
</dbReference>
<evidence type="ECO:0000259" key="6">
    <source>
        <dbReference type="PROSITE" id="PS01180"/>
    </source>
</evidence>
<feature type="chain" id="PRO_5045194853" evidence="5">
    <location>
        <begin position="22"/>
        <end position="556"/>
    </location>
</feature>
<dbReference type="EMBL" id="CAXLJM020000013">
    <property type="protein sequence ID" value="CAL8078735.1"/>
    <property type="molecule type" value="Genomic_DNA"/>
</dbReference>
<dbReference type="InterPro" id="IPR009003">
    <property type="entry name" value="Peptidase_S1_PA"/>
</dbReference>
<evidence type="ECO:0000256" key="5">
    <source>
        <dbReference type="SAM" id="SignalP"/>
    </source>
</evidence>
<dbReference type="InterPro" id="IPR001254">
    <property type="entry name" value="Trypsin_dom"/>
</dbReference>
<feature type="domain" description="CUB" evidence="6">
    <location>
        <begin position="120"/>
        <end position="240"/>
    </location>
</feature>
<evidence type="ECO:0000259" key="7">
    <source>
        <dbReference type="PROSITE" id="PS50240"/>
    </source>
</evidence>
<dbReference type="PROSITE" id="PS00135">
    <property type="entry name" value="TRYPSIN_SER"/>
    <property type="match status" value="1"/>
</dbReference>
<dbReference type="InterPro" id="IPR035914">
    <property type="entry name" value="Sperma_CUB_dom_sf"/>
</dbReference>
<dbReference type="Pfam" id="PF00089">
    <property type="entry name" value="Trypsin"/>
    <property type="match status" value="1"/>
</dbReference>
<organism evidence="8 9">
    <name type="scientific">Orchesella dallaii</name>
    <dbReference type="NCBI Taxonomy" id="48710"/>
    <lineage>
        <taxon>Eukaryota</taxon>
        <taxon>Metazoa</taxon>
        <taxon>Ecdysozoa</taxon>
        <taxon>Arthropoda</taxon>
        <taxon>Hexapoda</taxon>
        <taxon>Collembola</taxon>
        <taxon>Entomobryomorpha</taxon>
        <taxon>Entomobryoidea</taxon>
        <taxon>Orchesellidae</taxon>
        <taxon>Orchesellinae</taxon>
        <taxon>Orchesella</taxon>
    </lineage>
</organism>
<dbReference type="Gene3D" id="2.40.10.10">
    <property type="entry name" value="Trypsin-like serine proteases"/>
    <property type="match status" value="1"/>
</dbReference>
<dbReference type="SUPFAM" id="SSF49854">
    <property type="entry name" value="Spermadhesin, CUB domain"/>
    <property type="match status" value="1"/>
</dbReference>
<dbReference type="Gene3D" id="2.60.120.290">
    <property type="entry name" value="Spermadhesin, CUB domain"/>
    <property type="match status" value="1"/>
</dbReference>
<keyword evidence="3" id="KW-0378">Hydrolase</keyword>
<dbReference type="PROSITE" id="PS01180">
    <property type="entry name" value="CUB"/>
    <property type="match status" value="1"/>
</dbReference>
<proteinExistence type="predicted"/>
<feature type="region of interest" description="Disordered" evidence="4">
    <location>
        <begin position="264"/>
        <end position="285"/>
    </location>
</feature>